<feature type="region of interest" description="Disordered" evidence="1">
    <location>
        <begin position="21"/>
        <end position="50"/>
    </location>
</feature>
<dbReference type="PROSITE" id="PS51257">
    <property type="entry name" value="PROKAR_LIPOPROTEIN"/>
    <property type="match status" value="1"/>
</dbReference>
<reference evidence="3 4" key="1">
    <citation type="submission" date="2021-01" db="EMBL/GenBank/DDBJ databases">
        <title>Identification and Characterization of Corynebacterium sp.</title>
        <authorList>
            <person name="Luo Q."/>
            <person name="Qu P."/>
            <person name="Chen Q."/>
        </authorList>
    </citation>
    <scope>NUCLEOTIDE SEQUENCE [LARGE SCALE GENOMIC DNA]</scope>
    <source>
        <strain evidence="3 4">MC-18</strain>
    </source>
</reference>
<proteinExistence type="predicted"/>
<dbReference type="Gene3D" id="3.40.710.10">
    <property type="entry name" value="DD-peptidase/beta-lactamase superfamily"/>
    <property type="match status" value="1"/>
</dbReference>
<keyword evidence="4" id="KW-1185">Reference proteome</keyword>
<comment type="caution">
    <text evidence="3">The sequence shown here is derived from an EMBL/GenBank/DDBJ whole genome shotgun (WGS) entry which is preliminary data.</text>
</comment>
<organism evidence="3 4">
    <name type="scientific">Corynebacterium lipophilum</name>
    <dbReference type="NCBI Taxonomy" id="2804918"/>
    <lineage>
        <taxon>Bacteria</taxon>
        <taxon>Bacillati</taxon>
        <taxon>Actinomycetota</taxon>
        <taxon>Actinomycetes</taxon>
        <taxon>Mycobacteriales</taxon>
        <taxon>Corynebacteriaceae</taxon>
        <taxon>Corynebacterium</taxon>
    </lineage>
</organism>
<dbReference type="Proteomes" id="UP001205920">
    <property type="component" value="Unassembled WGS sequence"/>
</dbReference>
<keyword evidence="2" id="KW-0732">Signal</keyword>
<protein>
    <recommendedName>
        <fullName evidence="5">Beta-lactamase class A</fullName>
    </recommendedName>
</protein>
<feature type="signal peptide" evidence="2">
    <location>
        <begin position="1"/>
        <end position="23"/>
    </location>
</feature>
<accession>A0AAW5HVB0</accession>
<feature type="chain" id="PRO_5043924549" description="Beta-lactamase class A" evidence="2">
    <location>
        <begin position="24"/>
        <end position="279"/>
    </location>
</feature>
<dbReference type="EMBL" id="JAEUWV010000031">
    <property type="protein sequence ID" value="MCO6395464.1"/>
    <property type="molecule type" value="Genomic_DNA"/>
</dbReference>
<dbReference type="SUPFAM" id="SSF56601">
    <property type="entry name" value="beta-lactamase/transpeptidase-like"/>
    <property type="match status" value="1"/>
</dbReference>
<name>A0AAW5HVB0_9CORY</name>
<evidence type="ECO:0008006" key="5">
    <source>
        <dbReference type="Google" id="ProtNLM"/>
    </source>
</evidence>
<gene>
    <name evidence="3" type="ORF">JMN37_10875</name>
</gene>
<dbReference type="AlphaFoldDB" id="A0AAW5HVB0"/>
<evidence type="ECO:0000313" key="4">
    <source>
        <dbReference type="Proteomes" id="UP001205920"/>
    </source>
</evidence>
<sequence length="279" mass="28255">MKRACCALLAVTALGACGTPTNDAPPTITVTSTTTHPNAQPPAPADEPMGEVGVDKLLSAIADEVANQFGGTVAVAAGDVGSSDDPAMPAWSTIKVPLAVAAYRVAPDTAQLAAPAAITASDNDAALQLWNVLPPGAGDTVLAEGGVPKTINTERIRPEFSTFGQTMLTAAEESTFMSHLSCLSGVGPVLELMGQIVAGQNYGLGQLPNARFKGGWGPSVSGGYEVRQMGLVSNSAGQDVALALVVVPADGSYQTGQAMANAVAEQLRSQLDQLPVAAC</sequence>
<evidence type="ECO:0000256" key="1">
    <source>
        <dbReference type="SAM" id="MobiDB-lite"/>
    </source>
</evidence>
<dbReference type="RefSeq" id="WP_252932171.1">
    <property type="nucleotide sequence ID" value="NZ_JAEUWV010000031.1"/>
</dbReference>
<evidence type="ECO:0000313" key="3">
    <source>
        <dbReference type="EMBL" id="MCO6395464.1"/>
    </source>
</evidence>
<evidence type="ECO:0000256" key="2">
    <source>
        <dbReference type="SAM" id="SignalP"/>
    </source>
</evidence>
<dbReference type="InterPro" id="IPR012338">
    <property type="entry name" value="Beta-lactam/transpept-like"/>
</dbReference>